<name>A0A7N4NX37_SARHA</name>
<dbReference type="Proteomes" id="UP000007648">
    <property type="component" value="Unassembled WGS sequence"/>
</dbReference>
<dbReference type="Ensembl" id="ENSSHAT00000038063.1">
    <property type="protein sequence ID" value="ENSSHAP00000029808.1"/>
    <property type="gene ID" value="ENSSHAG00000002158.2"/>
</dbReference>
<evidence type="ECO:0000259" key="2">
    <source>
        <dbReference type="Pfam" id="PF14766"/>
    </source>
</evidence>
<dbReference type="GO" id="GO:0016605">
    <property type="term" value="C:PML body"/>
    <property type="evidence" value="ECO:0007669"/>
    <property type="project" value="TreeGrafter"/>
</dbReference>
<protein>
    <submittedName>
        <fullName evidence="3">RPA interacting protein</fullName>
    </submittedName>
</protein>
<feature type="region of interest" description="Disordered" evidence="1">
    <location>
        <begin position="101"/>
        <end position="132"/>
    </location>
</feature>
<dbReference type="InterPro" id="IPR028156">
    <property type="entry name" value="RIP"/>
</dbReference>
<feature type="domain" description="RPA-interacting protein N-terminal" evidence="2">
    <location>
        <begin position="8"/>
        <end position="44"/>
    </location>
</feature>
<dbReference type="PANTHER" id="PTHR31742">
    <property type="entry name" value="RPA-INTERACTING PROTEIN RPAIN"/>
    <property type="match status" value="1"/>
</dbReference>
<evidence type="ECO:0000313" key="3">
    <source>
        <dbReference type="Ensembl" id="ENSSHAP00000029808.1"/>
    </source>
</evidence>
<gene>
    <name evidence="3" type="primary">RPAIN</name>
</gene>
<dbReference type="GeneTree" id="ENSGT00390000006416"/>
<reference evidence="3" key="2">
    <citation type="submission" date="2025-08" db="UniProtKB">
        <authorList>
            <consortium name="Ensembl"/>
        </authorList>
    </citation>
    <scope>IDENTIFICATION</scope>
</reference>
<dbReference type="InterPro" id="IPR028158">
    <property type="entry name" value="RPA_interact_N_dom"/>
</dbReference>
<dbReference type="AlphaFoldDB" id="A0A7N4NX37"/>
<evidence type="ECO:0000256" key="1">
    <source>
        <dbReference type="SAM" id="MobiDB-lite"/>
    </source>
</evidence>
<organism evidence="3 4">
    <name type="scientific">Sarcophilus harrisii</name>
    <name type="common">Tasmanian devil</name>
    <name type="synonym">Sarcophilus laniarius</name>
    <dbReference type="NCBI Taxonomy" id="9305"/>
    <lineage>
        <taxon>Eukaryota</taxon>
        <taxon>Metazoa</taxon>
        <taxon>Chordata</taxon>
        <taxon>Craniata</taxon>
        <taxon>Vertebrata</taxon>
        <taxon>Euteleostomi</taxon>
        <taxon>Mammalia</taxon>
        <taxon>Metatheria</taxon>
        <taxon>Dasyuromorphia</taxon>
        <taxon>Dasyuridae</taxon>
        <taxon>Sarcophilus</taxon>
    </lineage>
</organism>
<accession>A0A7N4NX37</accession>
<keyword evidence="4" id="KW-1185">Reference proteome</keyword>
<proteinExistence type="predicted"/>
<reference evidence="3 4" key="1">
    <citation type="journal article" date="2011" name="Proc. Natl. Acad. Sci. U.S.A.">
        <title>Genetic diversity and population structure of the endangered marsupial Sarcophilus harrisii (Tasmanian devil).</title>
        <authorList>
            <person name="Miller W."/>
            <person name="Hayes V.M."/>
            <person name="Ratan A."/>
            <person name="Petersen D.C."/>
            <person name="Wittekindt N.E."/>
            <person name="Miller J."/>
            <person name="Walenz B."/>
            <person name="Knight J."/>
            <person name="Qi J."/>
            <person name="Zhao F."/>
            <person name="Wang Q."/>
            <person name="Bedoya-Reina O.C."/>
            <person name="Katiyar N."/>
            <person name="Tomsho L.P."/>
            <person name="Kasson L.M."/>
            <person name="Hardie R.A."/>
            <person name="Woodbridge P."/>
            <person name="Tindall E.A."/>
            <person name="Bertelsen M.F."/>
            <person name="Dixon D."/>
            <person name="Pyecroft S."/>
            <person name="Helgen K.M."/>
            <person name="Lesk A.M."/>
            <person name="Pringle T.H."/>
            <person name="Patterson N."/>
            <person name="Zhang Y."/>
            <person name="Kreiss A."/>
            <person name="Woods G.M."/>
            <person name="Jones M.E."/>
            <person name="Schuster S.C."/>
        </authorList>
    </citation>
    <scope>NUCLEOTIDE SEQUENCE [LARGE SCALE GENOMIC DNA]</scope>
</reference>
<dbReference type="PANTHER" id="PTHR31742:SF1">
    <property type="entry name" value="RPA-INTERACTING PROTEIN"/>
    <property type="match status" value="1"/>
</dbReference>
<sequence>MEETVQGRRAFHKRPRGPVWKETYRQRCLQRMKSSRAQLLDKYRRVGGVHCGLMAQEVMEMEWLALQSAHESLEAQRRSDSFVQVADPEELEVLEEIQQELMSQGSRTDRADLPSPLRGKCEQTQRDVCPQA</sequence>
<evidence type="ECO:0000313" key="4">
    <source>
        <dbReference type="Proteomes" id="UP000007648"/>
    </source>
</evidence>
<reference evidence="3" key="3">
    <citation type="submission" date="2025-09" db="UniProtKB">
        <authorList>
            <consortium name="Ensembl"/>
        </authorList>
    </citation>
    <scope>IDENTIFICATION</scope>
</reference>
<dbReference type="Pfam" id="PF14766">
    <property type="entry name" value="RPA_interact_N"/>
    <property type="match status" value="1"/>
</dbReference>
<dbReference type="GO" id="GO:0006606">
    <property type="term" value="P:protein import into nucleus"/>
    <property type="evidence" value="ECO:0007669"/>
    <property type="project" value="TreeGrafter"/>
</dbReference>